<accession>A0ABN3PD75</accession>
<feature type="compositionally biased region" description="Basic and acidic residues" evidence="1">
    <location>
        <begin position="24"/>
        <end position="33"/>
    </location>
</feature>
<protein>
    <recommendedName>
        <fullName evidence="4">Ribbon-helix-helix protein CopG domain-containing protein</fullName>
    </recommendedName>
</protein>
<reference evidence="2 3" key="1">
    <citation type="journal article" date="2019" name="Int. J. Syst. Evol. Microbiol.">
        <title>The Global Catalogue of Microorganisms (GCM) 10K type strain sequencing project: providing services to taxonomists for standard genome sequencing and annotation.</title>
        <authorList>
            <consortium name="The Broad Institute Genomics Platform"/>
            <consortium name="The Broad Institute Genome Sequencing Center for Infectious Disease"/>
            <person name="Wu L."/>
            <person name="Ma J."/>
        </authorList>
    </citation>
    <scope>NUCLEOTIDE SEQUENCE [LARGE SCALE GENOMIC DNA]</scope>
    <source>
        <strain evidence="2 3">JCM 6833</strain>
    </source>
</reference>
<dbReference type="Proteomes" id="UP001501509">
    <property type="component" value="Unassembled WGS sequence"/>
</dbReference>
<gene>
    <name evidence="2" type="ORF">GCM10010411_01640</name>
</gene>
<dbReference type="RefSeq" id="WP_344536686.1">
    <property type="nucleotide sequence ID" value="NZ_BAAATD010000001.1"/>
</dbReference>
<comment type="caution">
    <text evidence="2">The sequence shown here is derived from an EMBL/GenBank/DDBJ whole genome shotgun (WGS) entry which is preliminary data.</text>
</comment>
<organism evidence="2 3">
    <name type="scientific">Actinomadura fulvescens</name>
    <dbReference type="NCBI Taxonomy" id="46160"/>
    <lineage>
        <taxon>Bacteria</taxon>
        <taxon>Bacillati</taxon>
        <taxon>Actinomycetota</taxon>
        <taxon>Actinomycetes</taxon>
        <taxon>Streptosporangiales</taxon>
        <taxon>Thermomonosporaceae</taxon>
        <taxon>Actinomadura</taxon>
    </lineage>
</organism>
<keyword evidence="3" id="KW-1185">Reference proteome</keyword>
<evidence type="ECO:0000256" key="1">
    <source>
        <dbReference type="SAM" id="MobiDB-lite"/>
    </source>
</evidence>
<proteinExistence type="predicted"/>
<dbReference type="EMBL" id="BAAATD010000001">
    <property type="protein sequence ID" value="GAA2573620.1"/>
    <property type="molecule type" value="Genomic_DNA"/>
</dbReference>
<sequence length="106" mass="11401">MLEANPLMKNSGAASETHSARPSARRDVDDRDAAPAGPVGERVTVNLSLKARDALEEIMALTGINKTDSISRALVVYAEIERMAGNGGSIYCRESPDGDLMKWKIV</sequence>
<evidence type="ECO:0008006" key="4">
    <source>
        <dbReference type="Google" id="ProtNLM"/>
    </source>
</evidence>
<evidence type="ECO:0000313" key="3">
    <source>
        <dbReference type="Proteomes" id="UP001501509"/>
    </source>
</evidence>
<evidence type="ECO:0000313" key="2">
    <source>
        <dbReference type="EMBL" id="GAA2573620.1"/>
    </source>
</evidence>
<name>A0ABN3PD75_9ACTN</name>
<feature type="region of interest" description="Disordered" evidence="1">
    <location>
        <begin position="1"/>
        <end position="40"/>
    </location>
</feature>